<organism evidence="3 4">
    <name type="scientific">Haematococcus lacustris</name>
    <name type="common">Green alga</name>
    <name type="synonym">Haematococcus pluvialis</name>
    <dbReference type="NCBI Taxonomy" id="44745"/>
    <lineage>
        <taxon>Eukaryota</taxon>
        <taxon>Viridiplantae</taxon>
        <taxon>Chlorophyta</taxon>
        <taxon>core chlorophytes</taxon>
        <taxon>Chlorophyceae</taxon>
        <taxon>CS clade</taxon>
        <taxon>Chlamydomonadales</taxon>
        <taxon>Haematococcaceae</taxon>
        <taxon>Haematococcus</taxon>
    </lineage>
</organism>
<protein>
    <recommendedName>
        <fullName evidence="5">Secreted protein</fullName>
    </recommendedName>
</protein>
<evidence type="ECO:0000256" key="1">
    <source>
        <dbReference type="SAM" id="MobiDB-lite"/>
    </source>
</evidence>
<evidence type="ECO:0008006" key="5">
    <source>
        <dbReference type="Google" id="ProtNLM"/>
    </source>
</evidence>
<feature type="compositionally biased region" description="Polar residues" evidence="1">
    <location>
        <begin position="75"/>
        <end position="86"/>
    </location>
</feature>
<feature type="signal peptide" evidence="2">
    <location>
        <begin position="1"/>
        <end position="22"/>
    </location>
</feature>
<keyword evidence="4" id="KW-1185">Reference proteome</keyword>
<dbReference type="EMBL" id="BLLF01001811">
    <property type="protein sequence ID" value="GFH21352.1"/>
    <property type="molecule type" value="Genomic_DNA"/>
</dbReference>
<gene>
    <name evidence="3" type="ORF">HaLaN_18637</name>
</gene>
<reference evidence="3 4" key="1">
    <citation type="submission" date="2020-02" db="EMBL/GenBank/DDBJ databases">
        <title>Draft genome sequence of Haematococcus lacustris strain NIES-144.</title>
        <authorList>
            <person name="Morimoto D."/>
            <person name="Nakagawa S."/>
            <person name="Yoshida T."/>
            <person name="Sawayama S."/>
        </authorList>
    </citation>
    <scope>NUCLEOTIDE SEQUENCE [LARGE SCALE GENOMIC DNA]</scope>
    <source>
        <strain evidence="3 4">NIES-144</strain>
    </source>
</reference>
<dbReference type="AlphaFoldDB" id="A0A699ZZ17"/>
<name>A0A699ZZ17_HAELA</name>
<evidence type="ECO:0000256" key="2">
    <source>
        <dbReference type="SAM" id="SignalP"/>
    </source>
</evidence>
<feature type="region of interest" description="Disordered" evidence="1">
    <location>
        <begin position="58"/>
        <end position="86"/>
    </location>
</feature>
<keyword evidence="2" id="KW-0732">Signal</keyword>
<comment type="caution">
    <text evidence="3">The sequence shown here is derived from an EMBL/GenBank/DDBJ whole genome shotgun (WGS) entry which is preliminary data.</text>
</comment>
<proteinExistence type="predicted"/>
<feature type="chain" id="PRO_5025667493" description="Secreted protein" evidence="2">
    <location>
        <begin position="23"/>
        <end position="86"/>
    </location>
</feature>
<sequence>MATYIALLPVAFLFIALASVGALHQHIHAELALDLEASRIISTLVVSGRPTNCTCADPQHCKPVVGERDKELPRTSGSSTGHGSAQ</sequence>
<dbReference type="Proteomes" id="UP000485058">
    <property type="component" value="Unassembled WGS sequence"/>
</dbReference>
<evidence type="ECO:0000313" key="3">
    <source>
        <dbReference type="EMBL" id="GFH21352.1"/>
    </source>
</evidence>
<accession>A0A699ZZ17</accession>
<evidence type="ECO:0000313" key="4">
    <source>
        <dbReference type="Proteomes" id="UP000485058"/>
    </source>
</evidence>